<feature type="non-terminal residue" evidence="3">
    <location>
        <position position="1"/>
    </location>
</feature>
<dbReference type="Pfam" id="PF03629">
    <property type="entry name" value="SASA"/>
    <property type="match status" value="1"/>
</dbReference>
<dbReference type="InterPro" id="IPR008979">
    <property type="entry name" value="Galactose-bd-like_sf"/>
</dbReference>
<dbReference type="Gene3D" id="3.40.50.1110">
    <property type="entry name" value="SGNH hydrolase"/>
    <property type="match status" value="1"/>
</dbReference>
<proteinExistence type="predicted"/>
<gene>
    <name evidence="3" type="ORF">KK083_31340</name>
</gene>
<dbReference type="SUPFAM" id="SSF52266">
    <property type="entry name" value="SGNH hydrolase"/>
    <property type="match status" value="1"/>
</dbReference>
<name>A0AAP2DRW6_9BACT</name>
<comment type="caution">
    <text evidence="3">The sequence shown here is derived from an EMBL/GenBank/DDBJ whole genome shotgun (WGS) entry which is preliminary data.</text>
</comment>
<evidence type="ECO:0000313" key="4">
    <source>
        <dbReference type="Proteomes" id="UP001319200"/>
    </source>
</evidence>
<sequence length="372" mass="40453">ARRGRQPPGRTFTGSAADAGKEATLELAMIDDSDETYVNGVRAGSTRGYSEKRIYRIPAGILKEGNNVVAVRVEDTGGGGGIYGDESQVRIVTGSTSQPLAGDWSFRVETISKRAATVGPNSYPTLLFNAMINPLLLLGIKGALWYQGESNAGRAYQYRKAFPLMITDWRKRWAQGDFPFYFVQLASFNASHGTSATGSTWAELREAQTMTLSLPNTGMAVTTDIGDANDIHPRNKQDVGKRLAALALARTYGKSGVDSGPVYKSMEVKGDKVIVTFSNTGGGLVAKDRYGYLKGFEIAGDDQKFQYAKAYVDGNTVVVYHEAVKAPVAVRFGWADEASDNNLYNKEGFPAVPFRTDTWKGITESGKFWISK</sequence>
<feature type="domain" description="Sialate O-acetylesterase" evidence="2">
    <location>
        <begin position="139"/>
        <end position="246"/>
    </location>
</feature>
<reference evidence="3 4" key="1">
    <citation type="submission" date="2021-05" db="EMBL/GenBank/DDBJ databases">
        <title>A Polyphasic approach of four new species of the genus Ohtaekwangia: Ohtaekwangia histidinii sp. nov., Ohtaekwangia cretensis sp. nov., Ohtaekwangia indiensis sp. nov., Ohtaekwangia reichenbachii sp. nov. from diverse environment.</title>
        <authorList>
            <person name="Octaviana S."/>
        </authorList>
    </citation>
    <scope>NUCLEOTIDE SEQUENCE [LARGE SCALE GENOMIC DNA]</scope>
    <source>
        <strain evidence="3 4">PWU4</strain>
    </source>
</reference>
<dbReference type="InterPro" id="IPR036514">
    <property type="entry name" value="SGNH_hydro_sf"/>
</dbReference>
<dbReference type="SUPFAM" id="SSF49785">
    <property type="entry name" value="Galactose-binding domain-like"/>
    <property type="match status" value="1"/>
</dbReference>
<evidence type="ECO:0000259" key="2">
    <source>
        <dbReference type="Pfam" id="PF03629"/>
    </source>
</evidence>
<dbReference type="PANTHER" id="PTHR22901:SF0">
    <property type="entry name" value="SIALATE O-ACETYLESTERASE"/>
    <property type="match status" value="1"/>
</dbReference>
<dbReference type="RefSeq" id="WP_254170112.1">
    <property type="nucleotide sequence ID" value="NZ_JAHESF010000072.1"/>
</dbReference>
<organism evidence="3 4">
    <name type="scientific">Chryseosolibacter histidini</name>
    <dbReference type="NCBI Taxonomy" id="2782349"/>
    <lineage>
        <taxon>Bacteria</taxon>
        <taxon>Pseudomonadati</taxon>
        <taxon>Bacteroidota</taxon>
        <taxon>Cytophagia</taxon>
        <taxon>Cytophagales</taxon>
        <taxon>Chryseotaleaceae</taxon>
        <taxon>Chryseosolibacter</taxon>
    </lineage>
</organism>
<dbReference type="GO" id="GO:0005975">
    <property type="term" value="P:carbohydrate metabolic process"/>
    <property type="evidence" value="ECO:0007669"/>
    <property type="project" value="TreeGrafter"/>
</dbReference>
<dbReference type="EMBL" id="JAHESF010000072">
    <property type="protein sequence ID" value="MBT1701430.1"/>
    <property type="molecule type" value="Genomic_DNA"/>
</dbReference>
<accession>A0AAP2DRW6</accession>
<dbReference type="GO" id="GO:0001681">
    <property type="term" value="F:sialate O-acetylesterase activity"/>
    <property type="evidence" value="ECO:0007669"/>
    <property type="project" value="InterPro"/>
</dbReference>
<protein>
    <submittedName>
        <fullName evidence="3">Sialate O-acetylesterase</fullName>
    </submittedName>
</protein>
<keyword evidence="4" id="KW-1185">Reference proteome</keyword>
<dbReference type="Proteomes" id="UP001319200">
    <property type="component" value="Unassembled WGS sequence"/>
</dbReference>
<dbReference type="InterPro" id="IPR005181">
    <property type="entry name" value="SASA"/>
</dbReference>
<evidence type="ECO:0000313" key="3">
    <source>
        <dbReference type="EMBL" id="MBT1701430.1"/>
    </source>
</evidence>
<dbReference type="AlphaFoldDB" id="A0AAP2DRW6"/>
<keyword evidence="1" id="KW-0378">Hydrolase</keyword>
<dbReference type="PANTHER" id="PTHR22901">
    <property type="entry name" value="SIALATE O-ACETYLESTERASE"/>
    <property type="match status" value="1"/>
</dbReference>
<dbReference type="Gene3D" id="2.60.120.260">
    <property type="entry name" value="Galactose-binding domain-like"/>
    <property type="match status" value="1"/>
</dbReference>
<evidence type="ECO:0000256" key="1">
    <source>
        <dbReference type="ARBA" id="ARBA00022801"/>
    </source>
</evidence>
<dbReference type="InterPro" id="IPR039329">
    <property type="entry name" value="SIAE"/>
</dbReference>